<evidence type="ECO:0000256" key="14">
    <source>
        <dbReference type="ARBA" id="ARBA00037002"/>
    </source>
</evidence>
<dbReference type="InterPro" id="IPR029069">
    <property type="entry name" value="HotDog_dom_sf"/>
</dbReference>
<comment type="subcellular location">
    <subcellularLocation>
        <location evidence="3">Cell projection</location>
        <location evidence="3">Ruffle membrane</location>
    </subcellularLocation>
    <subcellularLocation>
        <location evidence="2">Cytoplasm</location>
    </subcellularLocation>
    <subcellularLocation>
        <location evidence="1">Membrane</location>
        <topology evidence="1">Peripheral membrane protein</topology>
    </subcellularLocation>
</comment>
<dbReference type="Pfam" id="PF03061">
    <property type="entry name" value="4HBT"/>
    <property type="match status" value="1"/>
</dbReference>
<keyword evidence="11" id="KW-0472">Membrane</keyword>
<evidence type="ECO:0000256" key="22">
    <source>
        <dbReference type="ARBA" id="ARBA00048074"/>
    </source>
</evidence>
<evidence type="ECO:0000256" key="24">
    <source>
        <dbReference type="SAM" id="MobiDB-lite"/>
    </source>
</evidence>
<dbReference type="Proteomes" id="UP000346198">
    <property type="component" value="Unassembled WGS sequence"/>
</dbReference>
<protein>
    <recommendedName>
        <fullName evidence="17">Acyl-coenzyme A thioesterase THEM4</fullName>
        <ecNumber evidence="16">3.1.2.2</ecNumber>
    </recommendedName>
    <alternativeName>
        <fullName evidence="18">Thioesterase superfamily member 4</fullName>
    </alternativeName>
</protein>
<comment type="catalytic activity">
    <reaction evidence="21">
        <text>decanoyl-CoA + H2O = decanoate + CoA + H(+)</text>
        <dbReference type="Rhea" id="RHEA:40059"/>
        <dbReference type="ChEBI" id="CHEBI:15377"/>
        <dbReference type="ChEBI" id="CHEBI:15378"/>
        <dbReference type="ChEBI" id="CHEBI:27689"/>
        <dbReference type="ChEBI" id="CHEBI:57287"/>
        <dbReference type="ChEBI" id="CHEBI:61430"/>
    </reaction>
    <physiologicalReaction direction="left-to-right" evidence="21">
        <dbReference type="Rhea" id="RHEA:40060"/>
    </physiologicalReaction>
</comment>
<evidence type="ECO:0000256" key="18">
    <source>
        <dbReference type="ARBA" id="ARBA00043210"/>
    </source>
</evidence>
<feature type="domain" description="Thioesterase" evidence="25">
    <location>
        <begin position="47"/>
        <end position="100"/>
    </location>
</feature>
<organism evidence="26 27">
    <name type="scientific">Pontiella sulfatireligans</name>
    <dbReference type="NCBI Taxonomy" id="2750658"/>
    <lineage>
        <taxon>Bacteria</taxon>
        <taxon>Pseudomonadati</taxon>
        <taxon>Kiritimatiellota</taxon>
        <taxon>Kiritimatiellia</taxon>
        <taxon>Kiritimatiellales</taxon>
        <taxon>Pontiellaceae</taxon>
        <taxon>Pontiella</taxon>
    </lineage>
</organism>
<comment type="similarity">
    <text evidence="15">Belongs to the THEM4/THEM5 thioesterase family.</text>
</comment>
<keyword evidence="4" id="KW-1003">Cell membrane</keyword>
<evidence type="ECO:0000256" key="5">
    <source>
        <dbReference type="ARBA" id="ARBA00022490"/>
    </source>
</evidence>
<evidence type="ECO:0000259" key="25">
    <source>
        <dbReference type="Pfam" id="PF03061"/>
    </source>
</evidence>
<evidence type="ECO:0000256" key="8">
    <source>
        <dbReference type="ARBA" id="ARBA00022832"/>
    </source>
</evidence>
<dbReference type="GO" id="GO:0016790">
    <property type="term" value="F:thiolester hydrolase activity"/>
    <property type="evidence" value="ECO:0007669"/>
    <property type="project" value="UniProtKB-ARBA"/>
</dbReference>
<keyword evidence="7" id="KW-0378">Hydrolase</keyword>
<dbReference type="GO" id="GO:0016020">
    <property type="term" value="C:membrane"/>
    <property type="evidence" value="ECO:0007669"/>
    <property type="project" value="UniProtKB-SubCell"/>
</dbReference>
<evidence type="ECO:0000313" key="27">
    <source>
        <dbReference type="Proteomes" id="UP000346198"/>
    </source>
</evidence>
<dbReference type="EC" id="3.1.2.2" evidence="16"/>
<accession>A0A6C2UIB0</accession>
<keyword evidence="8" id="KW-0276">Fatty acid metabolism</keyword>
<proteinExistence type="inferred from homology"/>
<dbReference type="RefSeq" id="WP_136061410.1">
    <property type="nucleotide sequence ID" value="NZ_CAAHFH010000001.1"/>
</dbReference>
<dbReference type="GO" id="GO:0006631">
    <property type="term" value="P:fatty acid metabolic process"/>
    <property type="evidence" value="ECO:0007669"/>
    <property type="project" value="UniProtKB-KW"/>
</dbReference>
<sequence>MPENGHRHCLLCGDLNSGSFGLKFTPHDDGGVRAVFHGHEGLQGYDGILHGGVIASLLDSAMTHCLFKKGVKAVTADLNVRYKHSIPCGEQVDVQAWLVKCHPPLYCLKASLLLGGRTMAHGEARFMHMQEGDARVFGEASNDSSKKNLTPEIQPKEKP</sequence>
<keyword evidence="27" id="KW-1185">Reference proteome</keyword>
<keyword evidence="6" id="KW-0053">Apoptosis</keyword>
<evidence type="ECO:0000256" key="16">
    <source>
        <dbReference type="ARBA" id="ARBA00038848"/>
    </source>
</evidence>
<evidence type="ECO:0000256" key="19">
    <source>
        <dbReference type="ARBA" id="ARBA00047588"/>
    </source>
</evidence>
<comment type="catalytic activity">
    <reaction evidence="19">
        <text>octanoyl-CoA + H2O = octanoate + CoA + H(+)</text>
        <dbReference type="Rhea" id="RHEA:30143"/>
        <dbReference type="ChEBI" id="CHEBI:15377"/>
        <dbReference type="ChEBI" id="CHEBI:15378"/>
        <dbReference type="ChEBI" id="CHEBI:25646"/>
        <dbReference type="ChEBI" id="CHEBI:57287"/>
        <dbReference type="ChEBI" id="CHEBI:57386"/>
    </reaction>
    <physiologicalReaction direction="left-to-right" evidence="19">
        <dbReference type="Rhea" id="RHEA:30144"/>
    </physiologicalReaction>
</comment>
<keyword evidence="9" id="KW-0809">Transit peptide</keyword>
<keyword evidence="10" id="KW-0443">Lipid metabolism</keyword>
<feature type="region of interest" description="Disordered" evidence="24">
    <location>
        <begin position="138"/>
        <end position="159"/>
    </location>
</feature>
<comment type="catalytic activity">
    <reaction evidence="20">
        <text>hexadecanoyl-CoA + H2O = hexadecanoate + CoA + H(+)</text>
        <dbReference type="Rhea" id="RHEA:16645"/>
        <dbReference type="ChEBI" id="CHEBI:7896"/>
        <dbReference type="ChEBI" id="CHEBI:15377"/>
        <dbReference type="ChEBI" id="CHEBI:15378"/>
        <dbReference type="ChEBI" id="CHEBI:57287"/>
        <dbReference type="ChEBI" id="CHEBI:57379"/>
        <dbReference type="EC" id="3.1.2.2"/>
    </reaction>
    <physiologicalReaction direction="left-to-right" evidence="20">
        <dbReference type="Rhea" id="RHEA:16646"/>
    </physiologicalReaction>
</comment>
<dbReference type="SUPFAM" id="SSF54637">
    <property type="entry name" value="Thioesterase/thiol ester dehydrase-isomerase"/>
    <property type="match status" value="1"/>
</dbReference>
<evidence type="ECO:0000256" key="12">
    <source>
        <dbReference type="ARBA" id="ARBA00023273"/>
    </source>
</evidence>
<evidence type="ECO:0000256" key="2">
    <source>
        <dbReference type="ARBA" id="ARBA00004496"/>
    </source>
</evidence>
<evidence type="ECO:0000256" key="10">
    <source>
        <dbReference type="ARBA" id="ARBA00023098"/>
    </source>
</evidence>
<evidence type="ECO:0000256" key="15">
    <source>
        <dbReference type="ARBA" id="ARBA00038456"/>
    </source>
</evidence>
<dbReference type="InterPro" id="IPR006683">
    <property type="entry name" value="Thioestr_dom"/>
</dbReference>
<keyword evidence="5" id="KW-0963">Cytoplasm</keyword>
<evidence type="ECO:0000256" key="11">
    <source>
        <dbReference type="ARBA" id="ARBA00023136"/>
    </source>
</evidence>
<evidence type="ECO:0000256" key="4">
    <source>
        <dbReference type="ARBA" id="ARBA00022475"/>
    </source>
</evidence>
<evidence type="ECO:0000256" key="9">
    <source>
        <dbReference type="ARBA" id="ARBA00022946"/>
    </source>
</evidence>
<comment type="catalytic activity">
    <reaction evidence="14">
        <text>(9Z)-octadecenoyl-CoA + H2O = (9Z)-octadecenoate + CoA + H(+)</text>
        <dbReference type="Rhea" id="RHEA:40139"/>
        <dbReference type="ChEBI" id="CHEBI:15377"/>
        <dbReference type="ChEBI" id="CHEBI:15378"/>
        <dbReference type="ChEBI" id="CHEBI:30823"/>
        <dbReference type="ChEBI" id="CHEBI:57287"/>
        <dbReference type="ChEBI" id="CHEBI:57387"/>
    </reaction>
    <physiologicalReaction direction="left-to-right" evidence="14">
        <dbReference type="Rhea" id="RHEA:40140"/>
    </physiologicalReaction>
</comment>
<reference evidence="26 27" key="1">
    <citation type="submission" date="2019-04" db="EMBL/GenBank/DDBJ databases">
        <authorList>
            <person name="Van Vliet M D."/>
        </authorList>
    </citation>
    <scope>NUCLEOTIDE SEQUENCE [LARGE SCALE GENOMIC DNA]</scope>
    <source>
        <strain evidence="26 27">F21</strain>
    </source>
</reference>
<evidence type="ECO:0000256" key="6">
    <source>
        <dbReference type="ARBA" id="ARBA00022703"/>
    </source>
</evidence>
<dbReference type="Gene3D" id="3.10.129.10">
    <property type="entry name" value="Hotdog Thioesterase"/>
    <property type="match status" value="1"/>
</dbReference>
<evidence type="ECO:0000256" key="13">
    <source>
        <dbReference type="ARBA" id="ARBA00035852"/>
    </source>
</evidence>
<gene>
    <name evidence="26" type="ORF">SCARR_02012</name>
</gene>
<evidence type="ECO:0000256" key="17">
    <source>
        <dbReference type="ARBA" id="ARBA00040123"/>
    </source>
</evidence>
<evidence type="ECO:0000256" key="20">
    <source>
        <dbReference type="ARBA" id="ARBA00047734"/>
    </source>
</evidence>
<evidence type="ECO:0000256" key="7">
    <source>
        <dbReference type="ARBA" id="ARBA00022801"/>
    </source>
</evidence>
<evidence type="ECO:0000256" key="1">
    <source>
        <dbReference type="ARBA" id="ARBA00004170"/>
    </source>
</evidence>
<evidence type="ECO:0000256" key="23">
    <source>
        <dbReference type="ARBA" id="ARBA00048180"/>
    </source>
</evidence>
<dbReference type="PANTHER" id="PTHR12418">
    <property type="entry name" value="ACYL-COENZYME A THIOESTERASE THEM4"/>
    <property type="match status" value="1"/>
</dbReference>
<dbReference type="EMBL" id="CAAHFH010000001">
    <property type="protein sequence ID" value="VGO19952.1"/>
    <property type="molecule type" value="Genomic_DNA"/>
</dbReference>
<dbReference type="InterPro" id="IPR052365">
    <property type="entry name" value="THEM4/THEM5_acyl-CoA_thioest"/>
</dbReference>
<evidence type="ECO:0000313" key="26">
    <source>
        <dbReference type="EMBL" id="VGO19952.1"/>
    </source>
</evidence>
<evidence type="ECO:0000256" key="21">
    <source>
        <dbReference type="ARBA" id="ARBA00047969"/>
    </source>
</evidence>
<comment type="catalytic activity">
    <reaction evidence="13">
        <text>(5Z,8Z,11Z,14Z)-eicosatetraenoyl-CoA + H2O = (5Z,8Z,11Z,14Z)-eicosatetraenoate + CoA + H(+)</text>
        <dbReference type="Rhea" id="RHEA:40151"/>
        <dbReference type="ChEBI" id="CHEBI:15377"/>
        <dbReference type="ChEBI" id="CHEBI:15378"/>
        <dbReference type="ChEBI" id="CHEBI:32395"/>
        <dbReference type="ChEBI" id="CHEBI:57287"/>
        <dbReference type="ChEBI" id="CHEBI:57368"/>
    </reaction>
    <physiologicalReaction direction="left-to-right" evidence="13">
        <dbReference type="Rhea" id="RHEA:40152"/>
    </physiologicalReaction>
</comment>
<comment type="catalytic activity">
    <reaction evidence="23">
        <text>tetradecanoyl-CoA + H2O = tetradecanoate + CoA + H(+)</text>
        <dbReference type="Rhea" id="RHEA:40119"/>
        <dbReference type="ChEBI" id="CHEBI:15377"/>
        <dbReference type="ChEBI" id="CHEBI:15378"/>
        <dbReference type="ChEBI" id="CHEBI:30807"/>
        <dbReference type="ChEBI" id="CHEBI:57287"/>
        <dbReference type="ChEBI" id="CHEBI:57385"/>
    </reaction>
    <physiologicalReaction direction="left-to-right" evidence="23">
        <dbReference type="Rhea" id="RHEA:40120"/>
    </physiologicalReaction>
</comment>
<name>A0A6C2UIB0_9BACT</name>
<dbReference type="CDD" id="cd03443">
    <property type="entry name" value="PaaI_thioesterase"/>
    <property type="match status" value="1"/>
</dbReference>
<dbReference type="PANTHER" id="PTHR12418:SF19">
    <property type="entry name" value="ACYL-COENZYME A THIOESTERASE THEM4"/>
    <property type="match status" value="1"/>
</dbReference>
<comment type="catalytic activity">
    <reaction evidence="22">
        <text>dodecanoyl-CoA + H2O = dodecanoate + CoA + H(+)</text>
        <dbReference type="Rhea" id="RHEA:30135"/>
        <dbReference type="ChEBI" id="CHEBI:15377"/>
        <dbReference type="ChEBI" id="CHEBI:15378"/>
        <dbReference type="ChEBI" id="CHEBI:18262"/>
        <dbReference type="ChEBI" id="CHEBI:57287"/>
        <dbReference type="ChEBI" id="CHEBI:57375"/>
    </reaction>
    <physiologicalReaction direction="left-to-right" evidence="22">
        <dbReference type="Rhea" id="RHEA:30136"/>
    </physiologicalReaction>
</comment>
<keyword evidence="12" id="KW-0966">Cell projection</keyword>
<dbReference type="AlphaFoldDB" id="A0A6C2UIB0"/>
<evidence type="ECO:0000256" key="3">
    <source>
        <dbReference type="ARBA" id="ARBA00004632"/>
    </source>
</evidence>
<dbReference type="GO" id="GO:0005737">
    <property type="term" value="C:cytoplasm"/>
    <property type="evidence" value="ECO:0007669"/>
    <property type="project" value="UniProtKB-SubCell"/>
</dbReference>